<dbReference type="SUPFAM" id="SSF48208">
    <property type="entry name" value="Six-hairpin glycosidases"/>
    <property type="match status" value="1"/>
</dbReference>
<dbReference type="PANTHER" id="PTHR33886:SF8">
    <property type="entry name" value="UNSATURATED RHAMNOGALACTURONAN HYDROLASE (EUROFUNG)"/>
    <property type="match status" value="1"/>
</dbReference>
<evidence type="ECO:0000313" key="3">
    <source>
        <dbReference type="Proteomes" id="UP000187172"/>
    </source>
</evidence>
<accession>A0A1R1ERL3</accession>
<evidence type="ECO:0000313" key="2">
    <source>
        <dbReference type="EMBL" id="OMF54431.1"/>
    </source>
</evidence>
<dbReference type="InterPro" id="IPR008928">
    <property type="entry name" value="6-hairpin_glycosidase_sf"/>
</dbReference>
<dbReference type="GO" id="GO:0016787">
    <property type="term" value="F:hydrolase activity"/>
    <property type="evidence" value="ECO:0007669"/>
    <property type="project" value="UniProtKB-KW"/>
</dbReference>
<dbReference type="InterPro" id="IPR010905">
    <property type="entry name" value="Glyco_hydro_88"/>
</dbReference>
<dbReference type="Proteomes" id="UP000187172">
    <property type="component" value="Unassembled WGS sequence"/>
</dbReference>
<dbReference type="InterPro" id="IPR012341">
    <property type="entry name" value="6hp_glycosidase-like_sf"/>
</dbReference>
<dbReference type="STRING" id="297318.BK138_14725"/>
<keyword evidence="1 2" id="KW-0378">Hydrolase</keyword>
<comment type="caution">
    <text evidence="2">The sequence shown here is derived from an EMBL/GenBank/DDBJ whole genome shotgun (WGS) entry which is preliminary data.</text>
</comment>
<sequence length="381" mass="43372">MQTFNAAQRMAESIMARTPKLYEGKGYEGKWSYDYGVVLKGFELLWKQTGDRRYLEYIRDNMDHFIQEDGNIRGYRPEEYNIDHINNGKLLFTLYRETGEEKYKQAAGLLRSQLASHPRTSEGAFWHKEIYPYQIWLDGLYMGSPFYLEYLLTFEDGAGLDDVTKQFKLCELHTKDEATGLLYHAWDEKKAQPWCDPATGLSPNFWGRSLGWFVMALADSLELLPASHPDYPELKRILSDTLRALRSYQDPGSGVWYQVVNEGGRKGNYLEASASSMITYAIAKGLRLGVLAPQEWQDCLDRAYRGLLEEFVLETKEGWLNLNKNCQVAGLGGADRRDGTYAYYISEPIITNDQKGLGAFLQACGEYEARVPAAAATGEQP</sequence>
<organism evidence="2 3">
    <name type="scientific">Paenibacillus rhizosphaerae</name>
    <dbReference type="NCBI Taxonomy" id="297318"/>
    <lineage>
        <taxon>Bacteria</taxon>
        <taxon>Bacillati</taxon>
        <taxon>Bacillota</taxon>
        <taxon>Bacilli</taxon>
        <taxon>Bacillales</taxon>
        <taxon>Paenibacillaceae</taxon>
        <taxon>Paenibacillus</taxon>
    </lineage>
</organism>
<gene>
    <name evidence="2" type="ORF">BK138_14725</name>
</gene>
<reference evidence="2 3" key="1">
    <citation type="submission" date="2016-11" db="EMBL/GenBank/DDBJ databases">
        <title>Paenibacillus species isolates.</title>
        <authorList>
            <person name="Beno S.M."/>
        </authorList>
    </citation>
    <scope>NUCLEOTIDE SEQUENCE [LARGE SCALE GENOMIC DNA]</scope>
    <source>
        <strain evidence="2 3">FSL R5-0378</strain>
    </source>
</reference>
<name>A0A1R1ERL3_9BACL</name>
<proteinExistence type="predicted"/>
<dbReference type="Pfam" id="PF07470">
    <property type="entry name" value="Glyco_hydro_88"/>
    <property type="match status" value="1"/>
</dbReference>
<dbReference type="PANTHER" id="PTHR33886">
    <property type="entry name" value="UNSATURATED RHAMNOGALACTURONAN HYDROLASE (EUROFUNG)"/>
    <property type="match status" value="1"/>
</dbReference>
<dbReference type="RefSeq" id="WP_076170335.1">
    <property type="nucleotide sequence ID" value="NZ_MRTP01000003.1"/>
</dbReference>
<dbReference type="AlphaFoldDB" id="A0A1R1ERL3"/>
<dbReference type="InterPro" id="IPR052043">
    <property type="entry name" value="PolySaccharide_Degr_Enz"/>
</dbReference>
<keyword evidence="3" id="KW-1185">Reference proteome</keyword>
<dbReference type="Gene3D" id="1.50.10.10">
    <property type="match status" value="1"/>
</dbReference>
<evidence type="ECO:0000256" key="1">
    <source>
        <dbReference type="ARBA" id="ARBA00022801"/>
    </source>
</evidence>
<protein>
    <submittedName>
        <fullName evidence="2">Glycosyl hydrolase family 88</fullName>
    </submittedName>
</protein>
<dbReference type="GO" id="GO:0005975">
    <property type="term" value="P:carbohydrate metabolic process"/>
    <property type="evidence" value="ECO:0007669"/>
    <property type="project" value="InterPro"/>
</dbReference>
<dbReference type="EMBL" id="MRTP01000003">
    <property type="protein sequence ID" value="OMF54431.1"/>
    <property type="molecule type" value="Genomic_DNA"/>
</dbReference>